<proteinExistence type="predicted"/>
<dbReference type="Proteomes" id="UP000198362">
    <property type="component" value="Unassembled WGS sequence"/>
</dbReference>
<feature type="transmembrane region" description="Helical" evidence="1">
    <location>
        <begin position="823"/>
        <end position="844"/>
    </location>
</feature>
<feature type="transmembrane region" description="Helical" evidence="1">
    <location>
        <begin position="465"/>
        <end position="485"/>
    </location>
</feature>
<feature type="transmembrane region" description="Helical" evidence="1">
    <location>
        <begin position="568"/>
        <end position="590"/>
    </location>
</feature>
<keyword evidence="3" id="KW-1185">Reference proteome</keyword>
<keyword evidence="1" id="KW-0812">Transmembrane</keyword>
<reference evidence="2 3" key="1">
    <citation type="submission" date="2017-06" db="EMBL/GenBank/DDBJ databases">
        <authorList>
            <person name="Kim H.J."/>
            <person name="Triplett B.A."/>
        </authorList>
    </citation>
    <scope>NUCLEOTIDE SEQUENCE [LARGE SCALE GENOMIC DNA]</scope>
    <source>
        <strain evidence="2 3">CGMCC 4.5593</strain>
    </source>
</reference>
<sequence>MLAEALLGLGSAGSDPLDAGLALHLGRAQRDLGHEVRALALLDAAAEWDPDWLTLSALRSALQARGQDMRAVARLKALLAVAPRDAQLELAELYVDLGLRTLALDALRRGKSGARRRWRLWWATGGPLWFVRAALRGQETAELEDRLGGGEVAAGAVTLLLRDVLADADRDRAAWLLAEQASRLRLDDDAAAPAAARLLADGISSTGPHPLVLREAVGVAAALGDTRLALRILLLLDPATSGLPVRHAGLLTELGRLMDAWTRLQNGAAGNEFREARAELLVDVGLSYLAVDARGDTSSWRRNWRRLWWRTGGPLWFVRSRGRRRDQENLADRLGSSHGAIEEIAPAALAGALTRAAEVHEALTKADQQRRGPAVATLTAANDPDRPSVPLLEQLAWALYLNNQEEEALRRIRDARALEPAKASLFDIEVMTLSFLDRDFEGVRACDRHAASFGRPQNARATHGYLLNGLGFSALSWDAFGPADLRGWSPRSRRRQWWRIGWPLGWLHKRLRDSDQFTLEFWKDRCEDLGIVLGSVVGPERLDELRVAPDRAVLHELRCRLRWGRANVVARLTAGYAGIVVGGFVVARLASDLGPLWSSVVGVGAAAIILGALRGVYRFTRAEPGSRVLTRVLPAILAVAAAGYAVTRIDGRWPLLVGVTVVSVAAVAMLRLVTASAVRVGEALKVRRIQRADPRGYALISLLDMLSELRRPVFRNELGWRRQWSQTLEQVAARMEIDLPLFFAHDPGSADLLRHRGRRAAAALRELKYLVVAAPPGAWRRVETVLRDDIAALATGSLGRLHATDPPAPETHRRSRRQIAVDALRMLFFAGLPLGVVLAAQPWLRFNETILNWARLLTIGWAVLYVLITVDPTFRDKLRTGFALINLGRGAGDPAQLEPSGTEKRSPNAK</sequence>
<gene>
    <name evidence="2" type="ORF">SAMN05421812_101671</name>
</gene>
<feature type="transmembrane region" description="Helical" evidence="1">
    <location>
        <begin position="596"/>
        <end position="616"/>
    </location>
</feature>
<evidence type="ECO:0000256" key="1">
    <source>
        <dbReference type="SAM" id="Phobius"/>
    </source>
</evidence>
<evidence type="ECO:0008006" key="4">
    <source>
        <dbReference type="Google" id="ProtNLM"/>
    </source>
</evidence>
<dbReference type="AlphaFoldDB" id="A0A239H2L2"/>
<dbReference type="EMBL" id="FZPH01000001">
    <property type="protein sequence ID" value="SNS75716.1"/>
    <property type="molecule type" value="Genomic_DNA"/>
</dbReference>
<evidence type="ECO:0000313" key="3">
    <source>
        <dbReference type="Proteomes" id="UP000198362"/>
    </source>
</evidence>
<feature type="transmembrane region" description="Helical" evidence="1">
    <location>
        <begin position="850"/>
        <end position="870"/>
    </location>
</feature>
<accession>A0A239H2L2</accession>
<evidence type="ECO:0000313" key="2">
    <source>
        <dbReference type="EMBL" id="SNS75716.1"/>
    </source>
</evidence>
<keyword evidence="1" id="KW-0472">Membrane</keyword>
<dbReference type="Gene3D" id="1.25.40.10">
    <property type="entry name" value="Tetratricopeptide repeat domain"/>
    <property type="match status" value="1"/>
</dbReference>
<protein>
    <recommendedName>
        <fullName evidence="4">Tetratricopeptide repeat-containing protein</fullName>
    </recommendedName>
</protein>
<name>A0A239H2L2_9ACTN</name>
<organism evidence="2 3">
    <name type="scientific">Asanoa hainanensis</name>
    <dbReference type="NCBI Taxonomy" id="560556"/>
    <lineage>
        <taxon>Bacteria</taxon>
        <taxon>Bacillati</taxon>
        <taxon>Actinomycetota</taxon>
        <taxon>Actinomycetes</taxon>
        <taxon>Micromonosporales</taxon>
        <taxon>Micromonosporaceae</taxon>
        <taxon>Asanoa</taxon>
    </lineage>
</organism>
<feature type="transmembrane region" description="Helical" evidence="1">
    <location>
        <begin position="628"/>
        <end position="647"/>
    </location>
</feature>
<dbReference type="InterPro" id="IPR011990">
    <property type="entry name" value="TPR-like_helical_dom_sf"/>
</dbReference>
<feature type="transmembrane region" description="Helical" evidence="1">
    <location>
        <begin position="653"/>
        <end position="678"/>
    </location>
</feature>
<keyword evidence="1" id="KW-1133">Transmembrane helix</keyword>